<accession>A0AAC8UVV4</accession>
<feature type="transmembrane region" description="Helical" evidence="1">
    <location>
        <begin position="34"/>
        <end position="53"/>
    </location>
</feature>
<gene>
    <name evidence="2" type="ORF">ABN16_07625</name>
</gene>
<feature type="transmembrane region" description="Helical" evidence="1">
    <location>
        <begin position="65"/>
        <end position="85"/>
    </location>
</feature>
<keyword evidence="3" id="KW-1185">Reference proteome</keyword>
<keyword evidence="1" id="KW-1133">Transmembrane helix</keyword>
<evidence type="ECO:0000313" key="2">
    <source>
        <dbReference type="EMBL" id="AKP64877.1"/>
    </source>
</evidence>
<sequence length="140" mass="16212">MKFDWRYAFHSFWFFMMLMVLLSLTTAVDNFHGVRIALGVIFGFLVVEGLWTWQYPYFNRLGRQGSTALINLGLFVFIAAFTLAFKQEWSASVWGFMSFWLASIGGTMDGYLARPTTILVWQTRGDLRKKAEILQNSSRL</sequence>
<keyword evidence="1" id="KW-0472">Membrane</keyword>
<organism evidence="2 3">
    <name type="scientific">Levilactobacillus koreensis</name>
    <dbReference type="NCBI Taxonomy" id="637971"/>
    <lineage>
        <taxon>Bacteria</taxon>
        <taxon>Bacillati</taxon>
        <taxon>Bacillota</taxon>
        <taxon>Bacilli</taxon>
        <taxon>Lactobacillales</taxon>
        <taxon>Lactobacillaceae</taxon>
        <taxon>Levilactobacillus</taxon>
    </lineage>
</organism>
<evidence type="ECO:0000313" key="3">
    <source>
        <dbReference type="Proteomes" id="UP000036000"/>
    </source>
</evidence>
<keyword evidence="1" id="KW-0812">Transmembrane</keyword>
<proteinExistence type="predicted"/>
<name>A0AAC8UVV4_9LACO</name>
<dbReference type="Proteomes" id="UP000036000">
    <property type="component" value="Chromosome"/>
</dbReference>
<dbReference type="KEGG" id="lko:ABN16_07625"/>
<dbReference type="EMBL" id="CP012033">
    <property type="protein sequence ID" value="AKP64877.1"/>
    <property type="molecule type" value="Genomic_DNA"/>
</dbReference>
<reference evidence="2 3" key="1">
    <citation type="submission" date="2015-07" db="EMBL/GenBank/DDBJ databases">
        <title>Lactobacillus korensis/26-25/ whole genome sequencing.</title>
        <authorList>
            <person name="Kim M.K."/>
            <person name="Im W.-T."/>
            <person name="Srinivasan S."/>
            <person name="Lee J.-J."/>
        </authorList>
    </citation>
    <scope>NUCLEOTIDE SEQUENCE [LARGE SCALE GENOMIC DNA]</scope>
    <source>
        <strain evidence="2 3">26-25</strain>
    </source>
</reference>
<feature type="transmembrane region" description="Helical" evidence="1">
    <location>
        <begin position="91"/>
        <end position="112"/>
    </location>
</feature>
<dbReference type="AlphaFoldDB" id="A0AAC8UVV4"/>
<evidence type="ECO:0000256" key="1">
    <source>
        <dbReference type="SAM" id="Phobius"/>
    </source>
</evidence>
<feature type="transmembrane region" description="Helical" evidence="1">
    <location>
        <begin position="7"/>
        <end position="28"/>
    </location>
</feature>
<protein>
    <submittedName>
        <fullName evidence="2">Uncharacterized protein</fullName>
    </submittedName>
</protein>
<dbReference type="RefSeq" id="WP_048734562.1">
    <property type="nucleotide sequence ID" value="NZ_CP012033.1"/>
</dbReference>